<evidence type="ECO:0000313" key="2">
    <source>
        <dbReference type="Proteomes" id="UP000295611"/>
    </source>
</evidence>
<organism evidence="1 2">
    <name type="scientific">Paludibacterium purpuratum</name>
    <dbReference type="NCBI Taxonomy" id="1144873"/>
    <lineage>
        <taxon>Bacteria</taxon>
        <taxon>Pseudomonadati</taxon>
        <taxon>Pseudomonadota</taxon>
        <taxon>Betaproteobacteria</taxon>
        <taxon>Neisseriales</taxon>
        <taxon>Chromobacteriaceae</taxon>
        <taxon>Paludibacterium</taxon>
    </lineage>
</organism>
<protein>
    <submittedName>
        <fullName evidence="1">Uncharacterized protein</fullName>
    </submittedName>
</protein>
<accession>A0A4R7B0M9</accession>
<dbReference type="AlphaFoldDB" id="A0A4R7B0M9"/>
<name>A0A4R7B0M9_9NEIS</name>
<dbReference type="Proteomes" id="UP000295611">
    <property type="component" value="Unassembled WGS sequence"/>
</dbReference>
<evidence type="ECO:0000313" key="1">
    <source>
        <dbReference type="EMBL" id="TDR76429.1"/>
    </source>
</evidence>
<sequence>MATRNGNAVAVFSQNPDSRQQQLLSLISVLCLPRGSRANSDECRLIVDSRLPWAFEPIDANTSWMYLPKAAHVRELAGCLVLTAD</sequence>
<keyword evidence="2" id="KW-1185">Reference proteome</keyword>
<reference evidence="1 2" key="1">
    <citation type="submission" date="2019-03" db="EMBL/GenBank/DDBJ databases">
        <title>Genomic Encyclopedia of Type Strains, Phase III (KMG-III): the genomes of soil and plant-associated and newly described type strains.</title>
        <authorList>
            <person name="Whitman W."/>
        </authorList>
    </citation>
    <scope>NUCLEOTIDE SEQUENCE [LARGE SCALE GENOMIC DNA]</scope>
    <source>
        <strain evidence="1 2">CECT 8976</strain>
    </source>
</reference>
<dbReference type="EMBL" id="SNZP01000011">
    <property type="protein sequence ID" value="TDR76429.1"/>
    <property type="molecule type" value="Genomic_DNA"/>
</dbReference>
<comment type="caution">
    <text evidence="1">The sequence shown here is derived from an EMBL/GenBank/DDBJ whole genome shotgun (WGS) entry which is preliminary data.</text>
</comment>
<gene>
    <name evidence="1" type="ORF">DFP86_11112</name>
</gene>
<dbReference type="RefSeq" id="WP_133682094.1">
    <property type="nucleotide sequence ID" value="NZ_SNZP01000011.1"/>
</dbReference>
<proteinExistence type="predicted"/>